<dbReference type="Proteomes" id="UP000240883">
    <property type="component" value="Unassembled WGS sequence"/>
</dbReference>
<dbReference type="AlphaFoldDB" id="A0A2T2NIZ4"/>
<reference evidence="2 3" key="1">
    <citation type="journal article" date="2018" name="Front. Microbiol.">
        <title>Genome-Wide Analysis of Corynespora cassiicola Leaf Fall Disease Putative Effectors.</title>
        <authorList>
            <person name="Lopez D."/>
            <person name="Ribeiro S."/>
            <person name="Label P."/>
            <person name="Fumanal B."/>
            <person name="Venisse J.S."/>
            <person name="Kohler A."/>
            <person name="de Oliveira R.R."/>
            <person name="Labutti K."/>
            <person name="Lipzen A."/>
            <person name="Lail K."/>
            <person name="Bauer D."/>
            <person name="Ohm R.A."/>
            <person name="Barry K.W."/>
            <person name="Spatafora J."/>
            <person name="Grigoriev I.V."/>
            <person name="Martin F.M."/>
            <person name="Pujade-Renaud V."/>
        </authorList>
    </citation>
    <scope>NUCLEOTIDE SEQUENCE [LARGE SCALE GENOMIC DNA]</scope>
    <source>
        <strain evidence="2 3">Philippines</strain>
    </source>
</reference>
<feature type="transmembrane region" description="Helical" evidence="1">
    <location>
        <begin position="43"/>
        <end position="63"/>
    </location>
</feature>
<proteinExistence type="predicted"/>
<keyword evidence="1" id="KW-0812">Transmembrane</keyword>
<keyword evidence="1" id="KW-0472">Membrane</keyword>
<evidence type="ECO:0000313" key="2">
    <source>
        <dbReference type="EMBL" id="PSN65411.1"/>
    </source>
</evidence>
<organism evidence="2 3">
    <name type="scientific">Corynespora cassiicola Philippines</name>
    <dbReference type="NCBI Taxonomy" id="1448308"/>
    <lineage>
        <taxon>Eukaryota</taxon>
        <taxon>Fungi</taxon>
        <taxon>Dikarya</taxon>
        <taxon>Ascomycota</taxon>
        <taxon>Pezizomycotina</taxon>
        <taxon>Dothideomycetes</taxon>
        <taxon>Pleosporomycetidae</taxon>
        <taxon>Pleosporales</taxon>
        <taxon>Corynesporascaceae</taxon>
        <taxon>Corynespora</taxon>
    </lineage>
</organism>
<evidence type="ECO:0000256" key="1">
    <source>
        <dbReference type="SAM" id="Phobius"/>
    </source>
</evidence>
<keyword evidence="1" id="KW-1133">Transmembrane helix</keyword>
<evidence type="ECO:0000313" key="3">
    <source>
        <dbReference type="Proteomes" id="UP000240883"/>
    </source>
</evidence>
<protein>
    <submittedName>
        <fullName evidence="2">Uncharacterized protein</fullName>
    </submittedName>
</protein>
<gene>
    <name evidence="2" type="ORF">BS50DRAFT_57535</name>
</gene>
<dbReference type="EMBL" id="KZ678137">
    <property type="protein sequence ID" value="PSN65411.1"/>
    <property type="molecule type" value="Genomic_DNA"/>
</dbReference>
<accession>A0A2T2NIZ4</accession>
<sequence length="85" mass="9298">MCWLCLSALGNHTKCRYMISPWGHCGLGVLVCYTLSNVRKARVYASTACEMMMVVVVMAGQALTVEMTMLDARCGTRTAGGWSSR</sequence>
<keyword evidence="3" id="KW-1185">Reference proteome</keyword>
<name>A0A2T2NIZ4_CORCC</name>